<dbReference type="Pfam" id="PF02698">
    <property type="entry name" value="DUF218"/>
    <property type="match status" value="1"/>
</dbReference>
<evidence type="ECO:0000256" key="1">
    <source>
        <dbReference type="SAM" id="Phobius"/>
    </source>
</evidence>
<dbReference type="GO" id="GO:0043164">
    <property type="term" value="P:Gram-negative-bacterium-type cell wall biogenesis"/>
    <property type="evidence" value="ECO:0007669"/>
    <property type="project" value="TreeGrafter"/>
</dbReference>
<dbReference type="eggNOG" id="COG1434">
    <property type="taxonomic scope" value="Bacteria"/>
</dbReference>
<dbReference type="PANTHER" id="PTHR30336:SF4">
    <property type="entry name" value="ENVELOPE BIOGENESIS FACTOR ELYC"/>
    <property type="match status" value="1"/>
</dbReference>
<keyword evidence="1" id="KW-1133">Transmembrane helix</keyword>
<dbReference type="STRING" id="225849.swp_1641"/>
<keyword evidence="1" id="KW-0472">Membrane</keyword>
<sequence>MYGFLSVYLSGLSAILLTEIHAKLAALASFSEFYYMFWLKKIVSQLFMPVPLSIILIAVAYLVIRNLKLAKSILLIAAGMILVLSSSMGSNALLAPLENQYSVNNEPMGSGCLVMVLGSGHDEVENQPAVQQLSNTGLARLSEGIRQLSLGQDCQLVVSGWSGGLNTRAHADVMFDAAVELGVNPNAIIKFPLAKDTIEEAQFMQWEVADAPFRLVTSASHMPRSMAIFENSGLNATAAPTDFAQRKTYWWYFDAQSLLSSQRAIHEYLGLLWFKFKHEN</sequence>
<protein>
    <recommendedName>
        <fullName evidence="2">DUF218 domain-containing protein</fullName>
    </recommendedName>
</protein>
<dbReference type="InterPro" id="IPR051599">
    <property type="entry name" value="Cell_Envelope_Assoc"/>
</dbReference>
<keyword evidence="1" id="KW-0812">Transmembrane</keyword>
<keyword evidence="4" id="KW-1185">Reference proteome</keyword>
<dbReference type="KEGG" id="swp:swp_1641"/>
<dbReference type="PANTHER" id="PTHR30336">
    <property type="entry name" value="INNER MEMBRANE PROTEIN, PROBABLE PERMEASE"/>
    <property type="match status" value="1"/>
</dbReference>
<dbReference type="EMBL" id="CP000472">
    <property type="protein sequence ID" value="ACJ28419.1"/>
    <property type="molecule type" value="Genomic_DNA"/>
</dbReference>
<organism evidence="3 4">
    <name type="scientific">Shewanella piezotolerans (strain WP3 / JCM 13877)</name>
    <dbReference type="NCBI Taxonomy" id="225849"/>
    <lineage>
        <taxon>Bacteria</taxon>
        <taxon>Pseudomonadati</taxon>
        <taxon>Pseudomonadota</taxon>
        <taxon>Gammaproteobacteria</taxon>
        <taxon>Alteromonadales</taxon>
        <taxon>Shewanellaceae</taxon>
        <taxon>Shewanella</taxon>
    </lineage>
</organism>
<evidence type="ECO:0000259" key="2">
    <source>
        <dbReference type="Pfam" id="PF02698"/>
    </source>
</evidence>
<evidence type="ECO:0000313" key="4">
    <source>
        <dbReference type="Proteomes" id="UP000000753"/>
    </source>
</evidence>
<reference evidence="3 4" key="1">
    <citation type="journal article" date="2008" name="PLoS ONE">
        <title>Environmental adaptation: genomic analysis of the piezotolerant and psychrotolerant deep-sea iron reducing bacterium Shewanella piezotolerans WP3.</title>
        <authorList>
            <person name="Wang F."/>
            <person name="Wang J."/>
            <person name="Jian H."/>
            <person name="Zhang B."/>
            <person name="Li S."/>
            <person name="Wang F."/>
            <person name="Zeng X."/>
            <person name="Gao L."/>
            <person name="Bartlett D.H."/>
            <person name="Yu J."/>
            <person name="Hu S."/>
            <person name="Xiao X."/>
        </authorList>
    </citation>
    <scope>NUCLEOTIDE SEQUENCE [LARGE SCALE GENOMIC DNA]</scope>
    <source>
        <strain evidence="4">WP3 / JCM 13877</strain>
    </source>
</reference>
<dbReference type="Proteomes" id="UP000000753">
    <property type="component" value="Chromosome"/>
</dbReference>
<proteinExistence type="predicted"/>
<dbReference type="GO" id="GO:0000270">
    <property type="term" value="P:peptidoglycan metabolic process"/>
    <property type="evidence" value="ECO:0007669"/>
    <property type="project" value="TreeGrafter"/>
</dbReference>
<name>B8CL93_SHEPW</name>
<evidence type="ECO:0000313" key="3">
    <source>
        <dbReference type="EMBL" id="ACJ28419.1"/>
    </source>
</evidence>
<feature type="transmembrane region" description="Helical" evidence="1">
    <location>
        <begin position="73"/>
        <end position="94"/>
    </location>
</feature>
<dbReference type="HOGENOM" id="CLU_053514_0_1_6"/>
<feature type="transmembrane region" description="Helical" evidence="1">
    <location>
        <begin position="46"/>
        <end position="64"/>
    </location>
</feature>
<dbReference type="GO" id="GO:0005886">
    <property type="term" value="C:plasma membrane"/>
    <property type="evidence" value="ECO:0007669"/>
    <property type="project" value="TreeGrafter"/>
</dbReference>
<dbReference type="CDD" id="cd06259">
    <property type="entry name" value="YdcF-like"/>
    <property type="match status" value="1"/>
</dbReference>
<feature type="domain" description="DUF218" evidence="2">
    <location>
        <begin position="114"/>
        <end position="270"/>
    </location>
</feature>
<dbReference type="AlphaFoldDB" id="B8CL93"/>
<dbReference type="InterPro" id="IPR003848">
    <property type="entry name" value="DUF218"/>
</dbReference>
<accession>B8CL93</accession>
<gene>
    <name evidence="3" type="ordered locus">swp_1641</name>
</gene>